<proteinExistence type="predicted"/>
<sequence>MSNKERVEGEFVKPIIYGNRAYRLPEKIGQHTHRWTVYVRSYNNEKLSNYVRKVQFKIHNDYKNPIQIVEQEPFELTETGWGEFTVQIKLYFIDPQERQVTCTHYLALHTPEYPDGKGGTYVMKENYDEIIFVNPLKKVYDVITNDELVDHDNPTPWQFDHTIKEDEEFLEGLAKQSDKEVEELINAIKQIAEKNQEYREKIKEIDGNQDTGEDESGDA</sequence>
<dbReference type="Proteomes" id="UP000887580">
    <property type="component" value="Unplaced"/>
</dbReference>
<organism evidence="1 2">
    <name type="scientific">Panagrolaimus sp. PS1159</name>
    <dbReference type="NCBI Taxonomy" id="55785"/>
    <lineage>
        <taxon>Eukaryota</taxon>
        <taxon>Metazoa</taxon>
        <taxon>Ecdysozoa</taxon>
        <taxon>Nematoda</taxon>
        <taxon>Chromadorea</taxon>
        <taxon>Rhabditida</taxon>
        <taxon>Tylenchina</taxon>
        <taxon>Panagrolaimomorpha</taxon>
        <taxon>Panagrolaimoidea</taxon>
        <taxon>Panagrolaimidae</taxon>
        <taxon>Panagrolaimus</taxon>
    </lineage>
</organism>
<evidence type="ECO:0000313" key="1">
    <source>
        <dbReference type="Proteomes" id="UP000887580"/>
    </source>
</evidence>
<name>A0AC35F9I6_9BILA</name>
<reference evidence="2" key="1">
    <citation type="submission" date="2022-11" db="UniProtKB">
        <authorList>
            <consortium name="WormBaseParasite"/>
        </authorList>
    </citation>
    <scope>IDENTIFICATION</scope>
</reference>
<accession>A0AC35F9I6</accession>
<dbReference type="WBParaSite" id="PS1159_v2.g15147.t1">
    <property type="protein sequence ID" value="PS1159_v2.g15147.t1"/>
    <property type="gene ID" value="PS1159_v2.g15147"/>
</dbReference>
<protein>
    <submittedName>
        <fullName evidence="2">Protein AF-9 homolog</fullName>
    </submittedName>
</protein>
<evidence type="ECO:0000313" key="2">
    <source>
        <dbReference type="WBParaSite" id="PS1159_v2.g15147.t1"/>
    </source>
</evidence>